<evidence type="ECO:0000313" key="3">
    <source>
        <dbReference type="Proteomes" id="UP000789508"/>
    </source>
</evidence>
<gene>
    <name evidence="2" type="ORF">ALEPTO_LOCUS3708</name>
</gene>
<organism evidence="2 3">
    <name type="scientific">Ambispora leptoticha</name>
    <dbReference type="NCBI Taxonomy" id="144679"/>
    <lineage>
        <taxon>Eukaryota</taxon>
        <taxon>Fungi</taxon>
        <taxon>Fungi incertae sedis</taxon>
        <taxon>Mucoromycota</taxon>
        <taxon>Glomeromycotina</taxon>
        <taxon>Glomeromycetes</taxon>
        <taxon>Archaeosporales</taxon>
        <taxon>Ambisporaceae</taxon>
        <taxon>Ambispora</taxon>
    </lineage>
</organism>
<dbReference type="Pfam" id="PF07707">
    <property type="entry name" value="BACK"/>
    <property type="match status" value="1"/>
</dbReference>
<dbReference type="Gene3D" id="1.25.40.420">
    <property type="match status" value="1"/>
</dbReference>
<dbReference type="OrthoDB" id="6359816at2759"/>
<evidence type="ECO:0000313" key="2">
    <source>
        <dbReference type="EMBL" id="CAG8505636.1"/>
    </source>
</evidence>
<evidence type="ECO:0000259" key="1">
    <source>
        <dbReference type="Pfam" id="PF07707"/>
    </source>
</evidence>
<feature type="domain" description="BACK" evidence="1">
    <location>
        <begin position="15"/>
        <end position="79"/>
    </location>
</feature>
<comment type="caution">
    <text evidence="2">The sequence shown here is derived from an EMBL/GenBank/DDBJ whole genome shotgun (WGS) entry which is preliminary data.</text>
</comment>
<dbReference type="EMBL" id="CAJVPS010000734">
    <property type="protein sequence ID" value="CAG8505636.1"/>
    <property type="molecule type" value="Genomic_DNA"/>
</dbReference>
<accession>A0A9N8ZSE7</accession>
<sequence>MSAWVQQNLVKIMHTVSLHASFKRLKEYCDKIISEEPHMIFKTGDFLSLEESRLVSLLKLENIAMDEIEIWDSIIKWGIINTSTLGQQHISKWTLQNFTALEKTLHHCIPLIRYSDISSDDFFEKLHDLFKFYLLDQAP</sequence>
<reference evidence="2" key="1">
    <citation type="submission" date="2021-06" db="EMBL/GenBank/DDBJ databases">
        <authorList>
            <person name="Kallberg Y."/>
            <person name="Tangrot J."/>
            <person name="Rosling A."/>
        </authorList>
    </citation>
    <scope>NUCLEOTIDE SEQUENCE</scope>
    <source>
        <strain evidence="2">FL130A</strain>
    </source>
</reference>
<keyword evidence="3" id="KW-1185">Reference proteome</keyword>
<dbReference type="AlphaFoldDB" id="A0A9N8ZSE7"/>
<dbReference type="Proteomes" id="UP000789508">
    <property type="component" value="Unassembled WGS sequence"/>
</dbReference>
<proteinExistence type="predicted"/>
<name>A0A9N8ZSE7_9GLOM</name>
<protein>
    <submittedName>
        <fullName evidence="2">3593_t:CDS:1</fullName>
    </submittedName>
</protein>
<dbReference type="InterPro" id="IPR011705">
    <property type="entry name" value="BACK"/>
</dbReference>